<evidence type="ECO:0000256" key="1">
    <source>
        <dbReference type="SAM" id="MobiDB-lite"/>
    </source>
</evidence>
<sequence length="139" mass="15146">MTPVAPQGPTVAECDAKLARNRAALEAGADPAVVAGWIAETQAERQRAERHPHTPAEKKAGSTPPRFNEEQIIAIVEELGDLVHALRDAEPEHKLEVYRSLGLHLSHDPETQTVRASVDLAAHRWDSVRVRGARSTTSP</sequence>
<reference evidence="2" key="1">
    <citation type="journal article" date="2013" name="Proc. Natl. Acad. Sci. U.S.A.">
        <title>Mapping gene clusters within arrayed metagenomic libraries to expand the structural diversity of biomedically relevant natural products.</title>
        <authorList>
            <person name="Owen J.G."/>
            <person name="Reddy B.V."/>
            <person name="Ternei M.A."/>
            <person name="Charlop-Powers Z."/>
            <person name="Calle P.Y."/>
            <person name="Kim J.H."/>
            <person name="Brady S.F."/>
        </authorList>
    </citation>
    <scope>NUCLEOTIDE SEQUENCE</scope>
</reference>
<dbReference type="EMBL" id="KF264547">
    <property type="protein sequence ID" value="AGS49534.1"/>
    <property type="molecule type" value="Genomic_DNA"/>
</dbReference>
<proteinExistence type="predicted"/>
<evidence type="ECO:0000313" key="2">
    <source>
        <dbReference type="EMBL" id="AGS49534.1"/>
    </source>
</evidence>
<name>S5UB13_9BACT</name>
<organism evidence="2">
    <name type="scientific">uncultured bacterium esnapd8</name>
    <dbReference type="NCBI Taxonomy" id="1366615"/>
    <lineage>
        <taxon>Bacteria</taxon>
        <taxon>environmental samples</taxon>
    </lineage>
</organism>
<accession>S5UB13</accession>
<feature type="region of interest" description="Disordered" evidence="1">
    <location>
        <begin position="40"/>
        <end position="67"/>
    </location>
</feature>
<feature type="compositionally biased region" description="Basic and acidic residues" evidence="1">
    <location>
        <begin position="42"/>
        <end position="60"/>
    </location>
</feature>
<dbReference type="AlphaFoldDB" id="S5UB13"/>
<protein>
    <submittedName>
        <fullName evidence="2">Recombinase</fullName>
    </submittedName>
</protein>